<evidence type="ECO:0000313" key="12">
    <source>
        <dbReference type="Proteomes" id="UP000324705"/>
    </source>
</evidence>
<gene>
    <name evidence="11" type="ORF">TRITD_4Av1G004390</name>
</gene>
<dbReference type="PROSITE" id="PS00108">
    <property type="entry name" value="PROTEIN_KINASE_ST"/>
    <property type="match status" value="1"/>
</dbReference>
<dbReference type="InterPro" id="IPR011009">
    <property type="entry name" value="Kinase-like_dom_sf"/>
</dbReference>
<organism evidence="11 12">
    <name type="scientific">Triticum turgidum subsp. durum</name>
    <name type="common">Durum wheat</name>
    <name type="synonym">Triticum durum</name>
    <dbReference type="NCBI Taxonomy" id="4567"/>
    <lineage>
        <taxon>Eukaryota</taxon>
        <taxon>Viridiplantae</taxon>
        <taxon>Streptophyta</taxon>
        <taxon>Embryophyta</taxon>
        <taxon>Tracheophyta</taxon>
        <taxon>Spermatophyta</taxon>
        <taxon>Magnoliopsida</taxon>
        <taxon>Liliopsida</taxon>
        <taxon>Poales</taxon>
        <taxon>Poaceae</taxon>
        <taxon>BOP clade</taxon>
        <taxon>Pooideae</taxon>
        <taxon>Triticodae</taxon>
        <taxon>Triticeae</taxon>
        <taxon>Triticinae</taxon>
        <taxon>Triticum</taxon>
    </lineage>
</organism>
<dbReference type="SMART" id="SM00220">
    <property type="entry name" value="S_TKc"/>
    <property type="match status" value="1"/>
</dbReference>
<sequence length="267" mass="28855">MRHRNLVELRGWCKHGQDLLLVYDFMPNSSLDAHLFGGGNKVLAWAQRLNAIRGVARGLLYLHEEWEHVVVHRDVKANNVLLGADMAARLGDFGLARLYEHGAAPGTTRVPGTLGYMAPELTVTSRATTATDVFSFGALLLEVACGRRPVEPGEAADVVLVRWVRDCGLDGNLLRAVDPRLDGCYDAGEAKLVLWLGMVCSQGRPEARPSMRQVCQFLDGEEVLPEDAVLVFSDPDSSVTPGSSVLSSMTWSSSGGTMSVGSLHGGR</sequence>
<dbReference type="Gene3D" id="1.10.510.10">
    <property type="entry name" value="Transferase(Phosphotransferase) domain 1"/>
    <property type="match status" value="1"/>
</dbReference>
<keyword evidence="12" id="KW-1185">Reference proteome</keyword>
<dbReference type="SUPFAM" id="SSF56112">
    <property type="entry name" value="Protein kinase-like (PK-like)"/>
    <property type="match status" value="1"/>
</dbReference>
<dbReference type="GO" id="GO:0005524">
    <property type="term" value="F:ATP binding"/>
    <property type="evidence" value="ECO:0007669"/>
    <property type="project" value="UniProtKB-KW"/>
</dbReference>
<keyword evidence="4" id="KW-0723">Serine/threonine-protein kinase</keyword>
<reference evidence="11 12" key="1">
    <citation type="submission" date="2017-09" db="EMBL/GenBank/DDBJ databases">
        <authorList>
            <consortium name="International Durum Wheat Genome Sequencing Consortium (IDWGSC)"/>
            <person name="Milanesi L."/>
        </authorList>
    </citation>
    <scope>NUCLEOTIDE SEQUENCE [LARGE SCALE GENOMIC DNA]</scope>
    <source>
        <strain evidence="12">cv. Svevo</strain>
    </source>
</reference>
<dbReference type="OMA" id="WDATIES"/>
<evidence type="ECO:0000256" key="5">
    <source>
        <dbReference type="ARBA" id="ARBA00022741"/>
    </source>
</evidence>
<dbReference type="PANTHER" id="PTHR27007">
    <property type="match status" value="1"/>
</dbReference>
<protein>
    <recommendedName>
        <fullName evidence="3">non-specific serine/threonine protein kinase</fullName>
        <ecNumber evidence="3">2.7.11.1</ecNumber>
    </recommendedName>
</protein>
<comment type="similarity">
    <text evidence="1">In the N-terminal section; belongs to the leguminous lectin family.</text>
</comment>
<dbReference type="InterPro" id="IPR050528">
    <property type="entry name" value="L-type_Lectin-RKs"/>
</dbReference>
<dbReference type="Gene3D" id="3.30.200.20">
    <property type="entry name" value="Phosphorylase Kinase, domain 1"/>
    <property type="match status" value="1"/>
</dbReference>
<dbReference type="Gramene" id="TRITD4Av1G004390.1">
    <property type="protein sequence ID" value="TRITD4Av1G004390.1"/>
    <property type="gene ID" value="TRITD4Av1G004390"/>
</dbReference>
<keyword evidence="5" id="KW-0547">Nucleotide-binding</keyword>
<dbReference type="AlphaFoldDB" id="A0A9R0VTZ8"/>
<proteinExistence type="inferred from homology"/>
<evidence type="ECO:0000256" key="6">
    <source>
        <dbReference type="ARBA" id="ARBA00022777"/>
    </source>
</evidence>
<dbReference type="GO" id="GO:0004674">
    <property type="term" value="F:protein serine/threonine kinase activity"/>
    <property type="evidence" value="ECO:0007669"/>
    <property type="project" value="UniProtKB-KW"/>
</dbReference>
<dbReference type="EMBL" id="LT934117">
    <property type="protein sequence ID" value="VAH87170.1"/>
    <property type="molecule type" value="Genomic_DNA"/>
</dbReference>
<dbReference type="Pfam" id="PF00069">
    <property type="entry name" value="Pkinase"/>
    <property type="match status" value="1"/>
</dbReference>
<name>A0A9R0VTZ8_TRITD</name>
<evidence type="ECO:0000256" key="8">
    <source>
        <dbReference type="ARBA" id="ARBA00047899"/>
    </source>
</evidence>
<keyword evidence="6" id="KW-0418">Kinase</keyword>
<dbReference type="PROSITE" id="PS50011">
    <property type="entry name" value="PROTEIN_KINASE_DOM"/>
    <property type="match status" value="1"/>
</dbReference>
<evidence type="ECO:0000256" key="3">
    <source>
        <dbReference type="ARBA" id="ARBA00012513"/>
    </source>
</evidence>
<evidence type="ECO:0000256" key="9">
    <source>
        <dbReference type="ARBA" id="ARBA00048679"/>
    </source>
</evidence>
<dbReference type="InterPro" id="IPR008271">
    <property type="entry name" value="Ser/Thr_kinase_AS"/>
</dbReference>
<evidence type="ECO:0000256" key="7">
    <source>
        <dbReference type="ARBA" id="ARBA00022840"/>
    </source>
</evidence>
<keyword evidence="7" id="KW-0067">ATP-binding</keyword>
<dbReference type="InterPro" id="IPR000719">
    <property type="entry name" value="Prot_kinase_dom"/>
</dbReference>
<dbReference type="Proteomes" id="UP000324705">
    <property type="component" value="Chromosome 4A"/>
</dbReference>
<comment type="catalytic activity">
    <reaction evidence="9">
        <text>L-seryl-[protein] + ATP = O-phospho-L-seryl-[protein] + ADP + H(+)</text>
        <dbReference type="Rhea" id="RHEA:17989"/>
        <dbReference type="Rhea" id="RHEA-COMP:9863"/>
        <dbReference type="Rhea" id="RHEA-COMP:11604"/>
        <dbReference type="ChEBI" id="CHEBI:15378"/>
        <dbReference type="ChEBI" id="CHEBI:29999"/>
        <dbReference type="ChEBI" id="CHEBI:30616"/>
        <dbReference type="ChEBI" id="CHEBI:83421"/>
        <dbReference type="ChEBI" id="CHEBI:456216"/>
        <dbReference type="EC" id="2.7.11.1"/>
    </reaction>
</comment>
<accession>A0A9R0VTZ8</accession>
<evidence type="ECO:0000256" key="4">
    <source>
        <dbReference type="ARBA" id="ARBA00022527"/>
    </source>
</evidence>
<comment type="catalytic activity">
    <reaction evidence="8">
        <text>L-threonyl-[protein] + ATP = O-phospho-L-threonyl-[protein] + ADP + H(+)</text>
        <dbReference type="Rhea" id="RHEA:46608"/>
        <dbReference type="Rhea" id="RHEA-COMP:11060"/>
        <dbReference type="Rhea" id="RHEA-COMP:11605"/>
        <dbReference type="ChEBI" id="CHEBI:15378"/>
        <dbReference type="ChEBI" id="CHEBI:30013"/>
        <dbReference type="ChEBI" id="CHEBI:30616"/>
        <dbReference type="ChEBI" id="CHEBI:61977"/>
        <dbReference type="ChEBI" id="CHEBI:456216"/>
        <dbReference type="EC" id="2.7.11.1"/>
    </reaction>
</comment>
<dbReference type="EC" id="2.7.11.1" evidence="3"/>
<comment type="similarity">
    <text evidence="2">In the C-terminal section; belongs to the protein kinase superfamily. Ser/Thr protein kinase family.</text>
</comment>
<evidence type="ECO:0000256" key="2">
    <source>
        <dbReference type="ARBA" id="ARBA00010217"/>
    </source>
</evidence>
<evidence type="ECO:0000256" key="1">
    <source>
        <dbReference type="ARBA" id="ARBA00008536"/>
    </source>
</evidence>
<dbReference type="FunFam" id="1.10.510.10:FF:000108">
    <property type="entry name" value="L-type lectin-domain containing receptor kinase S.4"/>
    <property type="match status" value="1"/>
</dbReference>
<feature type="domain" description="Protein kinase" evidence="10">
    <location>
        <begin position="1"/>
        <end position="224"/>
    </location>
</feature>
<evidence type="ECO:0000259" key="10">
    <source>
        <dbReference type="PROSITE" id="PS50011"/>
    </source>
</evidence>
<keyword evidence="6" id="KW-0808">Transferase</keyword>
<evidence type="ECO:0000313" key="11">
    <source>
        <dbReference type="EMBL" id="VAH87170.1"/>
    </source>
</evidence>